<dbReference type="AlphaFoldDB" id="A0A3B0UU89"/>
<dbReference type="EMBL" id="UOES01000360">
    <property type="protein sequence ID" value="VAW28179.1"/>
    <property type="molecule type" value="Genomic_DNA"/>
</dbReference>
<gene>
    <name evidence="1" type="ORF">MNBD_BACTEROID06-1493</name>
</gene>
<accession>A0A3B0UU89</accession>
<sequence length="77" mass="9158">MRCPTGKKGYYLEREVQEALIRSHIRFLQAAKNYYRCHDCGEYHLTSQGALNPIINEPETKARIKREQQEQEWGGRY</sequence>
<organism evidence="1">
    <name type="scientific">hydrothermal vent metagenome</name>
    <dbReference type="NCBI Taxonomy" id="652676"/>
    <lineage>
        <taxon>unclassified sequences</taxon>
        <taxon>metagenomes</taxon>
        <taxon>ecological metagenomes</taxon>
    </lineage>
</organism>
<proteinExistence type="predicted"/>
<name>A0A3B0UU89_9ZZZZ</name>
<reference evidence="1" key="1">
    <citation type="submission" date="2018-06" db="EMBL/GenBank/DDBJ databases">
        <authorList>
            <person name="Zhirakovskaya E."/>
        </authorList>
    </citation>
    <scope>NUCLEOTIDE SEQUENCE</scope>
</reference>
<protein>
    <submittedName>
        <fullName evidence="1">Uncharacterized protein</fullName>
    </submittedName>
</protein>
<evidence type="ECO:0000313" key="1">
    <source>
        <dbReference type="EMBL" id="VAW28179.1"/>
    </source>
</evidence>